<dbReference type="InterPro" id="IPR008406">
    <property type="entry name" value="DRM/ARP"/>
</dbReference>
<proteinExistence type="inferred from homology"/>
<dbReference type="Gramene" id="Kaladp0019s0142.1.v1.1">
    <property type="protein sequence ID" value="Kaladp0019s0142.1.v1.1"/>
    <property type="gene ID" value="Kaladp0019s0142.v1.1"/>
</dbReference>
<keyword evidence="4" id="KW-1185">Reference proteome</keyword>
<feature type="region of interest" description="Disordered" evidence="2">
    <location>
        <begin position="65"/>
        <end position="107"/>
    </location>
</feature>
<accession>A0A7N0T2T1</accession>
<protein>
    <submittedName>
        <fullName evidence="3">Uncharacterized protein</fullName>
    </submittedName>
</protein>
<dbReference type="Proteomes" id="UP000594263">
    <property type="component" value="Unplaced"/>
</dbReference>
<feature type="compositionally biased region" description="Basic and acidic residues" evidence="2">
    <location>
        <begin position="89"/>
        <end position="107"/>
    </location>
</feature>
<dbReference type="OMA" id="VISALDX"/>
<evidence type="ECO:0000256" key="2">
    <source>
        <dbReference type="SAM" id="MobiDB-lite"/>
    </source>
</evidence>
<dbReference type="PANTHER" id="PTHR33565">
    <property type="entry name" value="DORMANCY-ASSOCIATED PROTEIN 1"/>
    <property type="match status" value="1"/>
</dbReference>
<dbReference type="AlphaFoldDB" id="A0A7N0T2T1"/>
<dbReference type="Pfam" id="PF05564">
    <property type="entry name" value="Auxin_repressed"/>
    <property type="match status" value="1"/>
</dbReference>
<feature type="compositionally biased region" description="Low complexity" evidence="2">
    <location>
        <begin position="75"/>
        <end position="88"/>
    </location>
</feature>
<dbReference type="EnsemblPlants" id="Kaladp0019s0142.1.v1.1">
    <property type="protein sequence ID" value="Kaladp0019s0142.1.v1.1"/>
    <property type="gene ID" value="Kaladp0019s0142.v1.1"/>
</dbReference>
<name>A0A7N0T2T1_KALFE</name>
<evidence type="ECO:0000313" key="4">
    <source>
        <dbReference type="Proteomes" id="UP000594263"/>
    </source>
</evidence>
<dbReference type="Gramene" id="Kaladp0019s0142.2.v1.1">
    <property type="protein sequence ID" value="Kaladp0019s0142.2.v1.1"/>
    <property type="gene ID" value="Kaladp0019s0142.v1.1"/>
</dbReference>
<dbReference type="EnsemblPlants" id="Kaladp0019s0142.2.v1.1">
    <property type="protein sequence ID" value="Kaladp0019s0142.2.v1.1"/>
    <property type="gene ID" value="Kaladp0019s0142.v1.1"/>
</dbReference>
<organism evidence="3 4">
    <name type="scientific">Kalanchoe fedtschenkoi</name>
    <name type="common">Lavender scallops</name>
    <name type="synonym">South American air plant</name>
    <dbReference type="NCBI Taxonomy" id="63787"/>
    <lineage>
        <taxon>Eukaryota</taxon>
        <taxon>Viridiplantae</taxon>
        <taxon>Streptophyta</taxon>
        <taxon>Embryophyta</taxon>
        <taxon>Tracheophyta</taxon>
        <taxon>Spermatophyta</taxon>
        <taxon>Magnoliopsida</taxon>
        <taxon>eudicotyledons</taxon>
        <taxon>Gunneridae</taxon>
        <taxon>Pentapetalae</taxon>
        <taxon>Saxifragales</taxon>
        <taxon>Crassulaceae</taxon>
        <taxon>Kalanchoe</taxon>
    </lineage>
</organism>
<feature type="region of interest" description="Disordered" evidence="2">
    <location>
        <begin position="1"/>
        <end position="20"/>
    </location>
</feature>
<dbReference type="PANTHER" id="PTHR33565:SF20">
    <property type="entry name" value="DORMANCY-ASSOCIATED PROTEIN HOMOLOG 4"/>
    <property type="match status" value="1"/>
</dbReference>
<comment type="similarity">
    <text evidence="1">Belongs to the DRM1/ARP family.</text>
</comment>
<evidence type="ECO:0000256" key="1">
    <source>
        <dbReference type="ARBA" id="ARBA00010502"/>
    </source>
</evidence>
<evidence type="ECO:0000313" key="3">
    <source>
        <dbReference type="EnsemblPlants" id="Kaladp0019s0142.2.v1.1"/>
    </source>
</evidence>
<reference evidence="3" key="1">
    <citation type="submission" date="2021-01" db="UniProtKB">
        <authorList>
            <consortium name="EnsemblPlants"/>
        </authorList>
    </citation>
    <scope>IDENTIFICATION</scope>
</reference>
<sequence>MGFLDSLWDETVAGPAPDSAAGRLRKYKSLSAMQLQQQLSSGSVADDVPAPISRRITVLRHKSVYKNLMEPPGSPTGSESPRSPLSPRTPREDFKKLMRKRSDGYEKAEHTGYDWIVLSSLDR</sequence>